<dbReference type="EMBL" id="JARKIE010000008">
    <property type="protein sequence ID" value="KAJ7705243.1"/>
    <property type="molecule type" value="Genomic_DNA"/>
</dbReference>
<feature type="compositionally biased region" description="Polar residues" evidence="1">
    <location>
        <begin position="160"/>
        <end position="174"/>
    </location>
</feature>
<reference evidence="2" key="1">
    <citation type="submission" date="2023-03" db="EMBL/GenBank/DDBJ databases">
        <title>Massive genome expansion in bonnet fungi (Mycena s.s.) driven by repeated elements and novel gene families across ecological guilds.</title>
        <authorList>
            <consortium name="Lawrence Berkeley National Laboratory"/>
            <person name="Harder C.B."/>
            <person name="Miyauchi S."/>
            <person name="Viragh M."/>
            <person name="Kuo A."/>
            <person name="Thoen E."/>
            <person name="Andreopoulos B."/>
            <person name="Lu D."/>
            <person name="Skrede I."/>
            <person name="Drula E."/>
            <person name="Henrissat B."/>
            <person name="Morin E."/>
            <person name="Kohler A."/>
            <person name="Barry K."/>
            <person name="LaButti K."/>
            <person name="Morin E."/>
            <person name="Salamov A."/>
            <person name="Lipzen A."/>
            <person name="Mereny Z."/>
            <person name="Hegedus B."/>
            <person name="Baldrian P."/>
            <person name="Stursova M."/>
            <person name="Weitz H."/>
            <person name="Taylor A."/>
            <person name="Grigoriev I.V."/>
            <person name="Nagy L.G."/>
            <person name="Martin F."/>
            <person name="Kauserud H."/>
        </authorList>
    </citation>
    <scope>NUCLEOTIDE SEQUENCE</scope>
    <source>
        <strain evidence="2">CBHHK067</strain>
    </source>
</reference>
<feature type="compositionally biased region" description="Low complexity" evidence="1">
    <location>
        <begin position="78"/>
        <end position="121"/>
    </location>
</feature>
<feature type="region of interest" description="Disordered" evidence="1">
    <location>
        <begin position="78"/>
        <end position="180"/>
    </location>
</feature>
<comment type="caution">
    <text evidence="2">The sequence shown here is derived from an EMBL/GenBank/DDBJ whole genome shotgun (WGS) entry which is preliminary data.</text>
</comment>
<proteinExistence type="predicted"/>
<name>A0AAD7M827_MYCRO</name>
<gene>
    <name evidence="2" type="ORF">B0H17DRAFT_1126113</name>
</gene>
<accession>A0AAD7M827</accession>
<feature type="compositionally biased region" description="Basic residues" evidence="1">
    <location>
        <begin position="1"/>
        <end position="10"/>
    </location>
</feature>
<protein>
    <submittedName>
        <fullName evidence="2">Uncharacterized protein</fullName>
    </submittedName>
</protein>
<dbReference type="Proteomes" id="UP001221757">
    <property type="component" value="Unassembled WGS sequence"/>
</dbReference>
<evidence type="ECO:0000313" key="3">
    <source>
        <dbReference type="Proteomes" id="UP001221757"/>
    </source>
</evidence>
<evidence type="ECO:0000256" key="1">
    <source>
        <dbReference type="SAM" id="MobiDB-lite"/>
    </source>
</evidence>
<feature type="compositionally biased region" description="Basic and acidic residues" evidence="1">
    <location>
        <begin position="11"/>
        <end position="33"/>
    </location>
</feature>
<organism evidence="2 3">
    <name type="scientific">Mycena rosella</name>
    <name type="common">Pink bonnet</name>
    <name type="synonym">Agaricus rosellus</name>
    <dbReference type="NCBI Taxonomy" id="1033263"/>
    <lineage>
        <taxon>Eukaryota</taxon>
        <taxon>Fungi</taxon>
        <taxon>Dikarya</taxon>
        <taxon>Basidiomycota</taxon>
        <taxon>Agaricomycotina</taxon>
        <taxon>Agaricomycetes</taxon>
        <taxon>Agaricomycetidae</taxon>
        <taxon>Agaricales</taxon>
        <taxon>Marasmiineae</taxon>
        <taxon>Mycenaceae</taxon>
        <taxon>Mycena</taxon>
    </lineage>
</organism>
<keyword evidence="3" id="KW-1185">Reference proteome</keyword>
<feature type="region of interest" description="Disordered" evidence="1">
    <location>
        <begin position="1"/>
        <end position="56"/>
    </location>
</feature>
<sequence length="180" mass="19683">MAKGNRKKNTKKNDVGPSHKDRPSREHQDKMIIDGDPPPMSSPLMEEDPPLERPWSQLQELHVLDDSVAVGEISSLSSLTQLPSSSGQQEQAVPNGSARSGRSASSMNSSRVPAIKLSILKKLPKPTVKDERDNEQYVLKYVPSRAASSQTTHSDRKQGSVAQEVTDSSIMQSESHNKGT</sequence>
<evidence type="ECO:0000313" key="2">
    <source>
        <dbReference type="EMBL" id="KAJ7705243.1"/>
    </source>
</evidence>
<dbReference type="AlphaFoldDB" id="A0AAD7M827"/>